<keyword evidence="3" id="KW-1185">Reference proteome</keyword>
<dbReference type="SUPFAM" id="SSF48452">
    <property type="entry name" value="TPR-like"/>
    <property type="match status" value="1"/>
</dbReference>
<proteinExistence type="predicted"/>
<dbReference type="RefSeq" id="WP_162667339.1">
    <property type="nucleotide sequence ID" value="NZ_LR593886.1"/>
</dbReference>
<accession>A0A6P2CV74</accession>
<feature type="compositionally biased region" description="Basic residues" evidence="1">
    <location>
        <begin position="1"/>
        <end position="11"/>
    </location>
</feature>
<evidence type="ECO:0000313" key="3">
    <source>
        <dbReference type="Proteomes" id="UP000464178"/>
    </source>
</evidence>
<organism evidence="2 3">
    <name type="scientific">Gemmata massiliana</name>
    <dbReference type="NCBI Taxonomy" id="1210884"/>
    <lineage>
        <taxon>Bacteria</taxon>
        <taxon>Pseudomonadati</taxon>
        <taxon>Planctomycetota</taxon>
        <taxon>Planctomycetia</taxon>
        <taxon>Gemmatales</taxon>
        <taxon>Gemmataceae</taxon>
        <taxon>Gemmata</taxon>
    </lineage>
</organism>
<feature type="region of interest" description="Disordered" evidence="1">
    <location>
        <begin position="1"/>
        <end position="36"/>
    </location>
</feature>
<dbReference type="EMBL" id="LR593886">
    <property type="protein sequence ID" value="VTR92487.1"/>
    <property type="molecule type" value="Genomic_DNA"/>
</dbReference>
<dbReference type="AlphaFoldDB" id="A0A6P2CV74"/>
<dbReference type="InterPro" id="IPR011990">
    <property type="entry name" value="TPR-like_helical_dom_sf"/>
</dbReference>
<name>A0A6P2CV74_9BACT</name>
<evidence type="ECO:0000256" key="1">
    <source>
        <dbReference type="SAM" id="MobiDB-lite"/>
    </source>
</evidence>
<dbReference type="Proteomes" id="UP000464178">
    <property type="component" value="Chromosome"/>
</dbReference>
<dbReference type="KEGG" id="gms:SOIL9_52270"/>
<evidence type="ECO:0000313" key="2">
    <source>
        <dbReference type="EMBL" id="VTR92487.1"/>
    </source>
</evidence>
<protein>
    <submittedName>
        <fullName evidence="2">Tfp pilus assembly protein:: TPR_2</fullName>
    </submittedName>
</protein>
<reference evidence="2 3" key="1">
    <citation type="submission" date="2019-05" db="EMBL/GenBank/DDBJ databases">
        <authorList>
            <consortium name="Science for Life Laboratories"/>
        </authorList>
    </citation>
    <scope>NUCLEOTIDE SEQUENCE [LARGE SCALE GENOMIC DNA]</scope>
    <source>
        <strain evidence="2">Soil9</strain>
    </source>
</reference>
<gene>
    <name evidence="2" type="ORF">SOIL9_52270</name>
</gene>
<sequence length="231" mass="24588">MARSCARRTRGSRGASTGAGTRRRPGPRAWRARPGDPRAAEGLYRKLIDGTEAPHFASVDTGLRAVKGRRNLAVLLLEQDRFSEAEGLWRAALVHDPHFLPAQVGLGEVCVKAGNEAGLARQLAALEDAGEGGAAEAAVLSARWKGARGDHPGAIATLEEAVARLPNALGPRMAMSHARIAADAAPEAREAAFRGILELDPTNEQAKRNLEVLYRKTGRWVEGVLDGTARA</sequence>
<dbReference type="Gene3D" id="1.25.40.10">
    <property type="entry name" value="Tetratricopeptide repeat domain"/>
    <property type="match status" value="2"/>
</dbReference>